<evidence type="ECO:0000313" key="2">
    <source>
        <dbReference type="EMBL" id="GGS03980.1"/>
    </source>
</evidence>
<organism evidence="2 3">
    <name type="scientific">Streptomyces humidus</name>
    <dbReference type="NCBI Taxonomy" id="52259"/>
    <lineage>
        <taxon>Bacteria</taxon>
        <taxon>Bacillati</taxon>
        <taxon>Actinomycetota</taxon>
        <taxon>Actinomycetes</taxon>
        <taxon>Kitasatosporales</taxon>
        <taxon>Streptomycetaceae</taxon>
        <taxon>Streptomyces</taxon>
    </lineage>
</organism>
<protein>
    <submittedName>
        <fullName evidence="2">Uncharacterized protein</fullName>
    </submittedName>
</protein>
<dbReference type="Proteomes" id="UP000606194">
    <property type="component" value="Unassembled WGS sequence"/>
</dbReference>
<feature type="region of interest" description="Disordered" evidence="1">
    <location>
        <begin position="1"/>
        <end position="21"/>
    </location>
</feature>
<dbReference type="EMBL" id="BMTL01000021">
    <property type="protein sequence ID" value="GGS03980.1"/>
    <property type="molecule type" value="Genomic_DNA"/>
</dbReference>
<evidence type="ECO:0000256" key="1">
    <source>
        <dbReference type="SAM" id="MobiDB-lite"/>
    </source>
</evidence>
<keyword evidence="3" id="KW-1185">Reference proteome</keyword>
<comment type="caution">
    <text evidence="2">The sequence shown here is derived from an EMBL/GenBank/DDBJ whole genome shotgun (WGS) entry which is preliminary data.</text>
</comment>
<reference evidence="2" key="1">
    <citation type="journal article" date="2014" name="Int. J. Syst. Evol. Microbiol.">
        <title>Complete genome sequence of Corynebacterium casei LMG S-19264T (=DSM 44701T), isolated from a smear-ripened cheese.</title>
        <authorList>
            <consortium name="US DOE Joint Genome Institute (JGI-PGF)"/>
            <person name="Walter F."/>
            <person name="Albersmeier A."/>
            <person name="Kalinowski J."/>
            <person name="Ruckert C."/>
        </authorList>
    </citation>
    <scope>NUCLEOTIDE SEQUENCE</scope>
    <source>
        <strain evidence="2">JCM 4386</strain>
    </source>
</reference>
<name>A0A918FZE9_9ACTN</name>
<reference evidence="2" key="2">
    <citation type="submission" date="2020-09" db="EMBL/GenBank/DDBJ databases">
        <authorList>
            <person name="Sun Q."/>
            <person name="Ohkuma M."/>
        </authorList>
    </citation>
    <scope>NUCLEOTIDE SEQUENCE</scope>
    <source>
        <strain evidence="2">JCM 4386</strain>
    </source>
</reference>
<sequence length="86" mass="8200">MRGLCTHPAVRSGTGPGPAGTALTGRVPFRVAAAAAGRTDAVAGGDGCRLPWGSGLARIVPPAVAPAPVVSPAGGQWVAASSACGQ</sequence>
<proteinExistence type="predicted"/>
<accession>A0A918FZE9</accession>
<evidence type="ECO:0000313" key="3">
    <source>
        <dbReference type="Proteomes" id="UP000606194"/>
    </source>
</evidence>
<dbReference type="AlphaFoldDB" id="A0A918FZE9"/>
<gene>
    <name evidence="2" type="ORF">GCM10010269_48500</name>
</gene>